<dbReference type="InterPro" id="IPR000719">
    <property type="entry name" value="Prot_kinase_dom"/>
</dbReference>
<evidence type="ECO:0000256" key="7">
    <source>
        <dbReference type="ARBA" id="ARBA00022777"/>
    </source>
</evidence>
<feature type="compositionally biased region" description="Basic and acidic residues" evidence="11">
    <location>
        <begin position="550"/>
        <end position="561"/>
    </location>
</feature>
<sequence length="704" mass="79456">MPEANAGARGGGEQRSKVGERTDRVAFRAERLLLPPLLFISCLVGAGAVLCFRGLARAGMEGHSPLDLGRIKMWISGRIRFPQTRGVCFQPARWTGWLALAAISCLVSCREVSVSKSPGRRQHICGISGRSFLFNSWKISRLSAAEPLFWQMLMRGRSVGVVQSSDVMSFFSEYGDASRYKIEEIIGKGSYGVVCSAIDRQTGDRVAIKKVSNFFEHITDAARMLREIKLLRLLRHPDIVQIKHIMLPPSRRDYKDIFVVFELMDTDLHQVIKANDDLTKEHYQFFLYQMLRALKYIHTANVYHRDLKPKNILANANCKLKICDFGLARVAFNDTPTTVFWTDYVATRWYRAPELCGSFFTKYSPAIDTWSIGCIFAEILTGKPLFPGKNVVQQLDMMTDFLGSPSPEIISRIRNEKARRYLSSMRKKLPVPFSEKFPKADPAAVKLLQKLLAFDPKDRPTAEEALADPYFNGLAKVEREPSCQPISKMEFEFERRKFTREDIKELIFREILEYHPQLLKDYTNGSEKTNFLYPSAVDNFRRQFANLEEDGGKGGAPERKHVSLPRTTTVHSTPVPTTNGPTSQAPQRIPTARPGRVIASATPTENAAFADRQMGRRMVRDPAAPPAAAAGYHLKPDCSDRQQEQQQQELEKDRARYRPTHHFRDARVAPEAEARPSAYHIPPFNGIAAVAGGYSKVGAAGRMY</sequence>
<evidence type="ECO:0000259" key="13">
    <source>
        <dbReference type="PROSITE" id="PS50011"/>
    </source>
</evidence>
<evidence type="ECO:0000256" key="9">
    <source>
        <dbReference type="ARBA" id="ARBA00047592"/>
    </source>
</evidence>
<dbReference type="Pfam" id="PF00069">
    <property type="entry name" value="Pkinase"/>
    <property type="match status" value="1"/>
</dbReference>
<dbReference type="GO" id="GO:0004707">
    <property type="term" value="F:MAP kinase activity"/>
    <property type="evidence" value="ECO:0007669"/>
    <property type="project" value="UniProtKB-EC"/>
</dbReference>
<feature type="transmembrane region" description="Helical" evidence="12">
    <location>
        <begin position="37"/>
        <end position="56"/>
    </location>
</feature>
<dbReference type="SMART" id="SM00220">
    <property type="entry name" value="S_TKc"/>
    <property type="match status" value="1"/>
</dbReference>
<dbReference type="EC" id="2.7.11.24" evidence="2"/>
<reference evidence="14" key="1">
    <citation type="submission" date="2015-06" db="UniProtKB">
        <authorList>
            <consortium name="EnsemblPlants"/>
        </authorList>
    </citation>
    <scope>IDENTIFICATION</scope>
</reference>
<dbReference type="PROSITE" id="PS00107">
    <property type="entry name" value="PROTEIN_KINASE_ATP"/>
    <property type="match status" value="1"/>
</dbReference>
<keyword evidence="6" id="KW-0547">Nucleotide-binding</keyword>
<evidence type="ECO:0000256" key="10">
    <source>
        <dbReference type="ARBA" id="ARBA00048312"/>
    </source>
</evidence>
<dbReference type="InterPro" id="IPR003527">
    <property type="entry name" value="MAP_kinase_CS"/>
</dbReference>
<keyword evidence="5" id="KW-0808">Transferase</keyword>
<dbReference type="FunFam" id="1.10.510.10:FF:000017">
    <property type="entry name" value="Mitogen-activated protein kinase"/>
    <property type="match status" value="1"/>
</dbReference>
<dbReference type="SUPFAM" id="SSF56112">
    <property type="entry name" value="Protein kinase-like (PK-like)"/>
    <property type="match status" value="1"/>
</dbReference>
<keyword evidence="3" id="KW-0723">Serine/threonine-protein kinase</keyword>
<feature type="compositionally biased region" description="Basic and acidic residues" evidence="11">
    <location>
        <begin position="634"/>
        <end position="660"/>
    </location>
</feature>
<protein>
    <recommendedName>
        <fullName evidence="2">mitogen-activated protein kinase</fullName>
        <ecNumber evidence="2">2.7.11.24</ecNumber>
    </recommendedName>
</protein>
<dbReference type="Gene3D" id="3.30.200.20">
    <property type="entry name" value="Phosphorylase Kinase, domain 1"/>
    <property type="match status" value="1"/>
</dbReference>
<evidence type="ECO:0000256" key="11">
    <source>
        <dbReference type="SAM" id="MobiDB-lite"/>
    </source>
</evidence>
<evidence type="ECO:0000256" key="6">
    <source>
        <dbReference type="ARBA" id="ARBA00022741"/>
    </source>
</evidence>
<dbReference type="CDD" id="cd07859">
    <property type="entry name" value="STKc_TDY_MAPK"/>
    <property type="match status" value="1"/>
</dbReference>
<feature type="region of interest" description="Disordered" evidence="11">
    <location>
        <begin position="1"/>
        <end position="20"/>
    </location>
</feature>
<evidence type="ECO:0000256" key="12">
    <source>
        <dbReference type="SAM" id="Phobius"/>
    </source>
</evidence>
<comment type="similarity">
    <text evidence="1">Belongs to the protein kinase superfamily. CMGC Ser/Thr protein kinase family. MAP kinase subfamily.</text>
</comment>
<feature type="region of interest" description="Disordered" evidence="11">
    <location>
        <begin position="621"/>
        <end position="660"/>
    </location>
</feature>
<proteinExistence type="inferred from homology"/>
<keyword evidence="7" id="KW-0418">Kinase</keyword>
<feature type="region of interest" description="Disordered" evidence="11">
    <location>
        <begin position="547"/>
        <end position="590"/>
    </location>
</feature>
<dbReference type="GO" id="GO:0005524">
    <property type="term" value="F:ATP binding"/>
    <property type="evidence" value="ECO:0007669"/>
    <property type="project" value="UniProtKB-UniRule"/>
</dbReference>
<evidence type="ECO:0000256" key="8">
    <source>
        <dbReference type="ARBA" id="ARBA00022840"/>
    </source>
</evidence>
<keyword evidence="4" id="KW-0597">Phosphoprotein</keyword>
<dbReference type="InterPro" id="IPR011009">
    <property type="entry name" value="Kinase-like_dom_sf"/>
</dbReference>
<feature type="domain" description="Protein kinase" evidence="13">
    <location>
        <begin position="180"/>
        <end position="471"/>
    </location>
</feature>
<comment type="catalytic activity">
    <reaction evidence="9">
        <text>L-threonyl-[protein] + ATP = O-phospho-L-threonyl-[protein] + ADP + H(+)</text>
        <dbReference type="Rhea" id="RHEA:46608"/>
        <dbReference type="Rhea" id="RHEA-COMP:11060"/>
        <dbReference type="Rhea" id="RHEA-COMP:11605"/>
        <dbReference type="ChEBI" id="CHEBI:15378"/>
        <dbReference type="ChEBI" id="CHEBI:30013"/>
        <dbReference type="ChEBI" id="CHEBI:30616"/>
        <dbReference type="ChEBI" id="CHEBI:61977"/>
        <dbReference type="ChEBI" id="CHEBI:456216"/>
        <dbReference type="EC" id="2.7.11.24"/>
    </reaction>
</comment>
<keyword evidence="12" id="KW-0472">Membrane</keyword>
<dbReference type="AlphaFoldDB" id="M8B9Z5"/>
<keyword evidence="12" id="KW-1133">Transmembrane helix</keyword>
<evidence type="ECO:0000256" key="4">
    <source>
        <dbReference type="ARBA" id="ARBA00022553"/>
    </source>
</evidence>
<feature type="compositionally biased region" description="Low complexity" evidence="11">
    <location>
        <begin position="567"/>
        <end position="578"/>
    </location>
</feature>
<evidence type="ECO:0000256" key="5">
    <source>
        <dbReference type="ARBA" id="ARBA00022679"/>
    </source>
</evidence>
<dbReference type="FunFam" id="3.30.200.20:FF:000046">
    <property type="entry name" value="Mitogen-activated protein kinase"/>
    <property type="match status" value="1"/>
</dbReference>
<evidence type="ECO:0000256" key="2">
    <source>
        <dbReference type="ARBA" id="ARBA00012411"/>
    </source>
</evidence>
<keyword evidence="12" id="KW-0812">Transmembrane</keyword>
<accession>M8B9Z5</accession>
<evidence type="ECO:0000256" key="3">
    <source>
        <dbReference type="ARBA" id="ARBA00022527"/>
    </source>
</evidence>
<keyword evidence="8" id="KW-0067">ATP-binding</keyword>
<name>M8B9Z5_AEGTA</name>
<dbReference type="PANTHER" id="PTHR24055">
    <property type="entry name" value="MITOGEN-ACTIVATED PROTEIN KINASE"/>
    <property type="match status" value="1"/>
</dbReference>
<comment type="catalytic activity">
    <reaction evidence="10">
        <text>L-seryl-[protein] + ATP = O-phospho-L-seryl-[protein] + ADP + H(+)</text>
        <dbReference type="Rhea" id="RHEA:17989"/>
        <dbReference type="Rhea" id="RHEA-COMP:9863"/>
        <dbReference type="Rhea" id="RHEA-COMP:11604"/>
        <dbReference type="ChEBI" id="CHEBI:15378"/>
        <dbReference type="ChEBI" id="CHEBI:29999"/>
        <dbReference type="ChEBI" id="CHEBI:30616"/>
        <dbReference type="ChEBI" id="CHEBI:83421"/>
        <dbReference type="ChEBI" id="CHEBI:456216"/>
        <dbReference type="EC" id="2.7.11.24"/>
    </reaction>
</comment>
<dbReference type="InterPro" id="IPR050117">
    <property type="entry name" value="MAPK"/>
</dbReference>
<organism evidence="14">
    <name type="scientific">Aegilops tauschii</name>
    <name type="common">Tausch's goatgrass</name>
    <name type="synonym">Aegilops squarrosa</name>
    <dbReference type="NCBI Taxonomy" id="37682"/>
    <lineage>
        <taxon>Eukaryota</taxon>
        <taxon>Viridiplantae</taxon>
        <taxon>Streptophyta</taxon>
        <taxon>Embryophyta</taxon>
        <taxon>Tracheophyta</taxon>
        <taxon>Spermatophyta</taxon>
        <taxon>Magnoliopsida</taxon>
        <taxon>Liliopsida</taxon>
        <taxon>Poales</taxon>
        <taxon>Poaceae</taxon>
        <taxon>BOP clade</taxon>
        <taxon>Pooideae</taxon>
        <taxon>Triticodae</taxon>
        <taxon>Triticeae</taxon>
        <taxon>Triticinae</taxon>
        <taxon>Aegilops</taxon>
    </lineage>
</organism>
<evidence type="ECO:0000313" key="14">
    <source>
        <dbReference type="EnsemblPlants" id="EMT10806"/>
    </source>
</evidence>
<dbReference type="EnsemblPlants" id="EMT10806">
    <property type="protein sequence ID" value="EMT10806"/>
    <property type="gene ID" value="F775_11361"/>
</dbReference>
<dbReference type="PROSITE" id="PS01351">
    <property type="entry name" value="MAPK"/>
    <property type="match status" value="1"/>
</dbReference>
<evidence type="ECO:0000256" key="1">
    <source>
        <dbReference type="ARBA" id="ARBA00008832"/>
    </source>
</evidence>
<dbReference type="InterPro" id="IPR017441">
    <property type="entry name" value="Protein_kinase_ATP_BS"/>
</dbReference>
<dbReference type="PROSITE" id="PS50011">
    <property type="entry name" value="PROTEIN_KINASE_DOM"/>
    <property type="match status" value="1"/>
</dbReference>
<dbReference type="Gene3D" id="1.10.510.10">
    <property type="entry name" value="Transferase(Phosphotransferase) domain 1"/>
    <property type="match status" value="1"/>
</dbReference>